<evidence type="ECO:0000256" key="3">
    <source>
        <dbReference type="RuleBase" id="RU000363"/>
    </source>
</evidence>
<dbReference type="SUPFAM" id="SSF51735">
    <property type="entry name" value="NAD(P)-binding Rossmann-fold domains"/>
    <property type="match status" value="1"/>
</dbReference>
<evidence type="ECO:0000313" key="4">
    <source>
        <dbReference type="EMBL" id="BAN20306.1"/>
    </source>
</evidence>
<dbReference type="EMBL" id="AK417091">
    <property type="protein sequence ID" value="BAN20306.1"/>
    <property type="molecule type" value="mRNA"/>
</dbReference>
<evidence type="ECO:0000256" key="2">
    <source>
        <dbReference type="ARBA" id="ARBA00023002"/>
    </source>
</evidence>
<comment type="similarity">
    <text evidence="1 3">Belongs to the short-chain dehydrogenases/reductases (SDR) family.</text>
</comment>
<name>R4WNA5_RIPPE</name>
<dbReference type="InterPro" id="IPR036291">
    <property type="entry name" value="NAD(P)-bd_dom_sf"/>
</dbReference>
<dbReference type="PANTHER" id="PTHR43115:SF4">
    <property type="entry name" value="DEHYDROGENASE_REDUCTASE SDR FAMILY MEMBER 11"/>
    <property type="match status" value="1"/>
</dbReference>
<proteinExistence type="evidence at transcript level"/>
<dbReference type="GO" id="GO:0016616">
    <property type="term" value="F:oxidoreductase activity, acting on the CH-OH group of donors, NAD or NADP as acceptor"/>
    <property type="evidence" value="ECO:0007669"/>
    <property type="project" value="UniProtKB-ARBA"/>
</dbReference>
<organism evidence="4">
    <name type="scientific">Riptortus pedestris</name>
    <name type="common">Bean bug</name>
    <dbReference type="NCBI Taxonomy" id="329032"/>
    <lineage>
        <taxon>Eukaryota</taxon>
        <taxon>Metazoa</taxon>
        <taxon>Ecdysozoa</taxon>
        <taxon>Arthropoda</taxon>
        <taxon>Hexapoda</taxon>
        <taxon>Insecta</taxon>
        <taxon>Pterygota</taxon>
        <taxon>Neoptera</taxon>
        <taxon>Paraneoptera</taxon>
        <taxon>Hemiptera</taxon>
        <taxon>Heteroptera</taxon>
        <taxon>Panheteroptera</taxon>
        <taxon>Pentatomomorpha</taxon>
        <taxon>Coreoidea</taxon>
        <taxon>Alydidae</taxon>
        <taxon>Riptortus</taxon>
    </lineage>
</organism>
<dbReference type="PANTHER" id="PTHR43115">
    <property type="entry name" value="DEHYDROGENASE/REDUCTASE SDR FAMILY MEMBER 11"/>
    <property type="match status" value="1"/>
</dbReference>
<reference evidence="4" key="1">
    <citation type="journal article" date="2013" name="PLoS ONE">
        <title>Gene expression in gut symbiotic organ of stinkbug affected by extracellular bacterial symbiont.</title>
        <authorList>
            <person name="Futahashi R."/>
            <person name="Tanaka K."/>
            <person name="Tanahashi M."/>
            <person name="Nikoh N."/>
            <person name="Kikuchi Y."/>
            <person name="Lee B.L."/>
            <person name="Fukatsu T."/>
        </authorList>
    </citation>
    <scope>NUCLEOTIDE SEQUENCE</scope>
    <source>
        <tissue evidence="4">Midgut</tissue>
    </source>
</reference>
<sequence length="254" mass="27171">MDRWVDKVAVVTGASSGIGDAIARRLAKDGLKVAALARRADRLQVLEQEVKESGARGIVKGYICDVTSESDLTSTFRSIEQDLGPIAVLINNAGVLIKSNLTDLDLDGVKTLIDTNLHGVINCTKAGLASMKAHNVDEGHIVNISSVTGNWSEPPPPASLYSASKHALNIFSVGLRAQLRNEKLGIRVSTVSPGLVKTEMTEMFTGDISLGYYMLPEDIADAVSYVIAAPHHVNVSQITVDTLFEVVYARLGAM</sequence>
<dbReference type="Gene3D" id="3.40.50.720">
    <property type="entry name" value="NAD(P)-binding Rossmann-like Domain"/>
    <property type="match status" value="1"/>
</dbReference>
<dbReference type="FunFam" id="3.40.50.720:FF:000047">
    <property type="entry name" value="NADP-dependent L-serine/L-allo-threonine dehydrogenase"/>
    <property type="match status" value="1"/>
</dbReference>
<dbReference type="PRINTS" id="PR00081">
    <property type="entry name" value="GDHRDH"/>
</dbReference>
<dbReference type="AlphaFoldDB" id="R4WNA5"/>
<protein>
    <submittedName>
        <fullName evidence="4">Uncharacterized protein</fullName>
    </submittedName>
</protein>
<keyword evidence="2" id="KW-0560">Oxidoreductase</keyword>
<evidence type="ECO:0000256" key="1">
    <source>
        <dbReference type="ARBA" id="ARBA00006484"/>
    </source>
</evidence>
<dbReference type="PRINTS" id="PR00080">
    <property type="entry name" value="SDRFAMILY"/>
</dbReference>
<dbReference type="Pfam" id="PF00106">
    <property type="entry name" value="adh_short"/>
    <property type="match status" value="1"/>
</dbReference>
<accession>R4WNA5</accession>
<dbReference type="InterPro" id="IPR002347">
    <property type="entry name" value="SDR_fam"/>
</dbReference>